<keyword evidence="16" id="KW-1185">Reference proteome</keyword>
<dbReference type="Proteomes" id="UP000007307">
    <property type="component" value="Chromosome"/>
</dbReference>
<comment type="similarity">
    <text evidence="3 8">Belongs to the BPG-independent phosphoglycerate mutase family.</text>
</comment>
<name>B9KIX7_ANAMF</name>
<keyword evidence="7 8" id="KW-0413">Isomerase</keyword>
<evidence type="ECO:0000256" key="9">
    <source>
        <dbReference type="NCBIfam" id="TIGR01307"/>
    </source>
</evidence>
<feature type="binding site" evidence="8 12">
    <location>
        <position position="43"/>
    </location>
    <ligand>
        <name>Mn(2+)</name>
        <dbReference type="ChEBI" id="CHEBI:29035"/>
        <label>2</label>
    </ligand>
</feature>
<dbReference type="eggNOG" id="COG0696">
    <property type="taxonomic scope" value="Bacteria"/>
</dbReference>
<dbReference type="PANTHER" id="PTHR31637:SF0">
    <property type="entry name" value="2,3-BISPHOSPHOGLYCERATE-INDEPENDENT PHOSPHOGLYCERATE MUTASE"/>
    <property type="match status" value="1"/>
</dbReference>
<dbReference type="Pfam" id="PF06415">
    <property type="entry name" value="iPGM_N"/>
    <property type="match status" value="1"/>
</dbReference>
<dbReference type="GO" id="GO:0006096">
    <property type="term" value="P:glycolytic process"/>
    <property type="evidence" value="ECO:0007669"/>
    <property type="project" value="UniProtKB-UniRule"/>
</dbReference>
<evidence type="ECO:0000256" key="3">
    <source>
        <dbReference type="ARBA" id="ARBA00008819"/>
    </source>
</evidence>
<accession>B9KIX7</accession>
<evidence type="ECO:0000256" key="5">
    <source>
        <dbReference type="ARBA" id="ARBA00023152"/>
    </source>
</evidence>
<evidence type="ECO:0000259" key="14">
    <source>
        <dbReference type="Pfam" id="PF06415"/>
    </source>
</evidence>
<dbReference type="KEGG" id="amf:AMF_594"/>
<feature type="domain" description="Metalloenzyme" evidence="13">
    <location>
        <begin position="37"/>
        <end position="511"/>
    </location>
</feature>
<dbReference type="PIRSF" id="PIRSF001492">
    <property type="entry name" value="IPGAM"/>
    <property type="match status" value="1"/>
</dbReference>
<feature type="binding site" evidence="8 12">
    <location>
        <position position="474"/>
    </location>
    <ligand>
        <name>Mn(2+)</name>
        <dbReference type="ChEBI" id="CHEBI:29035"/>
        <label>1</label>
    </ligand>
</feature>
<feature type="binding site" evidence="8 11">
    <location>
        <position position="348"/>
    </location>
    <ligand>
        <name>substrate</name>
    </ligand>
</feature>
<sequence>MRRWCADDSYLLWRVRYCRIGPVFLLAQIKCMSGSAVVLCILDGWGNGNGDECDAIHAARKPFWESVVSGCPRSSLSASGEDVGLPAAQVGNSEVGHISLGAGRVVLQDLQRINAEIGEIHSNPYLLQFAEAIKNGRGVCHIMGLLSDGGVHGLQDHITQLARVLAELRIKVLIHAFLDGRDVSPRSAKKHVTALNDAVHSYDISIATISGRYYAMDRDHRLDRTEKAYEAIALARGPRYRDAMTAIESSYSEGISDEFLVPSVIGDYQGFSPKDGILLTNFRSDRIVQILSMILHRSQEVSNILGMVRYSEKIQVPSLFPPRNICNTLGEVVSKCGLKQLRIAETEKYAHVTFFFSGGKEEPFPGEDRVIIPSPQVGTYDLQPEMSAFPMTEVLVERIESRQYSLIVVNYANADMVGHTGNLEAVKKAISVIDACLQMVFNAAKKAGATMLITADHGNAEKMFDMRGTPFTAHTSNTVPLVLCNCDKRFGLVDGRLCDVAPTILELMEIAKPDEMTGSSLLTPE</sequence>
<dbReference type="InterPro" id="IPR011258">
    <property type="entry name" value="BPG-indep_PGM_N"/>
</dbReference>
<dbReference type="PANTHER" id="PTHR31637">
    <property type="entry name" value="2,3-BISPHOSPHOGLYCERATE-INDEPENDENT PHOSPHOGLYCERATE MUTASE"/>
    <property type="match status" value="1"/>
</dbReference>
<comment type="function">
    <text evidence="8">Catalyzes the interconversion of 2-phosphoglycerate and 3-phosphoglycerate.</text>
</comment>
<evidence type="ECO:0000256" key="8">
    <source>
        <dbReference type="HAMAP-Rule" id="MF_01038"/>
    </source>
</evidence>
<evidence type="ECO:0000256" key="1">
    <source>
        <dbReference type="ARBA" id="ARBA00000370"/>
    </source>
</evidence>
<organism evidence="15 16">
    <name type="scientific">Anaplasma marginale (strain Florida)</name>
    <dbReference type="NCBI Taxonomy" id="320483"/>
    <lineage>
        <taxon>Bacteria</taxon>
        <taxon>Pseudomonadati</taxon>
        <taxon>Pseudomonadota</taxon>
        <taxon>Alphaproteobacteria</taxon>
        <taxon>Rickettsiales</taxon>
        <taxon>Anaplasmataceae</taxon>
        <taxon>Anaplasma</taxon>
    </lineage>
</organism>
<protein>
    <recommendedName>
        <fullName evidence="8 9">2,3-bisphosphoglycerate-independent phosphoglycerate mutase</fullName>
        <shortName evidence="8">BPG-independent PGAM</shortName>
        <shortName evidence="8">Phosphoglyceromutase</shortName>
        <shortName evidence="8">iPGM</shortName>
        <ecNumber evidence="8 9">5.4.2.12</ecNumber>
    </recommendedName>
</protein>
<evidence type="ECO:0000256" key="12">
    <source>
        <dbReference type="PIRSR" id="PIRSR001492-3"/>
    </source>
</evidence>
<dbReference type="SUPFAM" id="SSF53649">
    <property type="entry name" value="Alkaline phosphatase-like"/>
    <property type="match status" value="1"/>
</dbReference>
<dbReference type="InterPro" id="IPR006124">
    <property type="entry name" value="Metalloenzyme"/>
</dbReference>
<dbReference type="AlphaFoldDB" id="B9KIX7"/>
<keyword evidence="4 8" id="KW-0479">Metal-binding</keyword>
<dbReference type="STRING" id="320483.AMF_594"/>
<keyword evidence="5 8" id="KW-0324">Glycolysis</keyword>
<feature type="binding site" evidence="8 12">
    <location>
        <position position="419"/>
    </location>
    <ligand>
        <name>Mn(2+)</name>
        <dbReference type="ChEBI" id="CHEBI:29035"/>
        <label>1</label>
    </ligand>
</feature>
<evidence type="ECO:0000313" key="15">
    <source>
        <dbReference type="EMBL" id="ACM49439.1"/>
    </source>
</evidence>
<dbReference type="UniPathway" id="UPA00109">
    <property type="reaction ID" value="UER00186"/>
</dbReference>
<comment type="pathway">
    <text evidence="2 8">Carbohydrate degradation; glycolysis; pyruvate from D-glyceraldehyde 3-phosphate: step 3/5.</text>
</comment>
<evidence type="ECO:0000259" key="13">
    <source>
        <dbReference type="Pfam" id="PF01676"/>
    </source>
</evidence>
<gene>
    <name evidence="15" type="primary">yibO</name>
    <name evidence="8" type="synonym">gpmI</name>
    <name evidence="15" type="ordered locus">AMF_594</name>
</gene>
<feature type="active site" description="Phosphoserine intermediate" evidence="8 10">
    <location>
        <position position="93"/>
    </location>
</feature>
<reference evidence="15 16" key="1">
    <citation type="journal article" date="2009" name="BMC Genomics">
        <title>Conservation in the face of diversity: multistrain analysis of an intracellular bacterium.</title>
        <authorList>
            <person name="Dark M.J."/>
            <person name="Herndon D.R."/>
            <person name="Kappmeyer L.S."/>
            <person name="Gonzales M.P."/>
            <person name="Nordeen E."/>
            <person name="Palmer G.H."/>
            <person name="Knowles D.P. Jr."/>
            <person name="Brayton K.A."/>
        </authorList>
    </citation>
    <scope>NUCLEOTIDE SEQUENCE [LARGE SCALE GENOMIC DNA]</scope>
    <source>
        <strain evidence="15 16">Florida</strain>
    </source>
</reference>
<dbReference type="NCBIfam" id="TIGR01307">
    <property type="entry name" value="pgm_bpd_ind"/>
    <property type="match status" value="1"/>
</dbReference>
<feature type="domain" description="BPG-independent PGAM N-terminal" evidence="14">
    <location>
        <begin position="117"/>
        <end position="311"/>
    </location>
</feature>
<evidence type="ECO:0000256" key="6">
    <source>
        <dbReference type="ARBA" id="ARBA00023211"/>
    </source>
</evidence>
<dbReference type="InterPro" id="IPR017850">
    <property type="entry name" value="Alkaline_phosphatase_core_sf"/>
</dbReference>
<dbReference type="GO" id="GO:0006007">
    <property type="term" value="P:glucose catabolic process"/>
    <property type="evidence" value="ECO:0007669"/>
    <property type="project" value="InterPro"/>
</dbReference>
<feature type="binding site" evidence="8 11">
    <location>
        <begin position="181"/>
        <end position="182"/>
    </location>
    <ligand>
        <name>substrate</name>
    </ligand>
</feature>
<feature type="binding site" evidence="8 12">
    <location>
        <position position="415"/>
    </location>
    <ligand>
        <name>Mn(2+)</name>
        <dbReference type="ChEBI" id="CHEBI:29035"/>
        <label>1</label>
    </ligand>
</feature>
<dbReference type="EC" id="5.4.2.12" evidence="8 9"/>
<evidence type="ECO:0000256" key="4">
    <source>
        <dbReference type="ARBA" id="ARBA00022723"/>
    </source>
</evidence>
<keyword evidence="6 8" id="KW-0464">Manganese</keyword>
<dbReference type="SUPFAM" id="SSF64158">
    <property type="entry name" value="2,3-Bisphosphoglycerate-independent phosphoglycerate mutase, substrate-binding domain"/>
    <property type="match status" value="1"/>
</dbReference>
<comment type="catalytic activity">
    <reaction evidence="1 8">
        <text>(2R)-2-phosphoglycerate = (2R)-3-phosphoglycerate</text>
        <dbReference type="Rhea" id="RHEA:15901"/>
        <dbReference type="ChEBI" id="CHEBI:58272"/>
        <dbReference type="ChEBI" id="CHEBI:58289"/>
        <dbReference type="EC" id="5.4.2.12"/>
    </reaction>
</comment>
<evidence type="ECO:0000313" key="16">
    <source>
        <dbReference type="Proteomes" id="UP000007307"/>
    </source>
</evidence>
<comment type="subunit">
    <text evidence="8">Monomer.</text>
</comment>
<dbReference type="EMBL" id="CP001079">
    <property type="protein sequence ID" value="ACM49439.1"/>
    <property type="molecule type" value="Genomic_DNA"/>
</dbReference>
<feature type="binding site" evidence="8 11">
    <location>
        <position position="218"/>
    </location>
    <ligand>
        <name>substrate</name>
    </ligand>
</feature>
<comment type="cofactor">
    <cofactor evidence="8">
        <name>Mn(2+)</name>
        <dbReference type="ChEBI" id="CHEBI:29035"/>
    </cofactor>
    <text evidence="8">Binds 2 manganese ions per subunit.</text>
</comment>
<feature type="binding site" evidence="8 12">
    <location>
        <position position="93"/>
    </location>
    <ligand>
        <name>Mn(2+)</name>
        <dbReference type="ChEBI" id="CHEBI:29035"/>
        <label>2</label>
    </ligand>
</feature>
<dbReference type="Gene3D" id="3.40.1450.10">
    <property type="entry name" value="BPG-independent phosphoglycerate mutase, domain B"/>
    <property type="match status" value="1"/>
</dbReference>
<feature type="binding site" evidence="8 11">
    <location>
        <position position="152"/>
    </location>
    <ligand>
        <name>substrate</name>
    </ligand>
</feature>
<dbReference type="GO" id="GO:0005829">
    <property type="term" value="C:cytosol"/>
    <property type="evidence" value="ECO:0007669"/>
    <property type="project" value="TreeGrafter"/>
</dbReference>
<dbReference type="InterPro" id="IPR005995">
    <property type="entry name" value="Pgm_bpd_ind"/>
</dbReference>
<dbReference type="Gene3D" id="3.40.720.10">
    <property type="entry name" value="Alkaline Phosphatase, subunit A"/>
    <property type="match status" value="1"/>
</dbReference>
<dbReference type="HOGENOM" id="CLU_026099_2_0_5"/>
<evidence type="ECO:0000256" key="10">
    <source>
        <dbReference type="PIRSR" id="PIRSR001492-1"/>
    </source>
</evidence>
<dbReference type="GO" id="GO:0030145">
    <property type="term" value="F:manganese ion binding"/>
    <property type="evidence" value="ECO:0007669"/>
    <property type="project" value="UniProtKB-UniRule"/>
</dbReference>
<evidence type="ECO:0000256" key="2">
    <source>
        <dbReference type="ARBA" id="ARBA00004798"/>
    </source>
</evidence>
<dbReference type="CDD" id="cd16010">
    <property type="entry name" value="iPGM"/>
    <property type="match status" value="1"/>
</dbReference>
<dbReference type="Pfam" id="PF01676">
    <property type="entry name" value="Metalloenzyme"/>
    <property type="match status" value="1"/>
</dbReference>
<feature type="binding site" evidence="8 11">
    <location>
        <begin position="283"/>
        <end position="286"/>
    </location>
    <ligand>
        <name>substrate</name>
    </ligand>
</feature>
<dbReference type="GO" id="GO:0004619">
    <property type="term" value="F:phosphoglycerate mutase activity"/>
    <property type="evidence" value="ECO:0007669"/>
    <property type="project" value="UniProtKB-UniRule"/>
</dbReference>
<feature type="binding site" evidence="8 11">
    <location>
        <position position="212"/>
    </location>
    <ligand>
        <name>substrate</name>
    </ligand>
</feature>
<dbReference type="InterPro" id="IPR036646">
    <property type="entry name" value="PGAM_B_sf"/>
</dbReference>
<evidence type="ECO:0000256" key="7">
    <source>
        <dbReference type="ARBA" id="ARBA00023235"/>
    </source>
</evidence>
<feature type="binding site" evidence="8 12">
    <location>
        <position position="456"/>
    </location>
    <ligand>
        <name>Mn(2+)</name>
        <dbReference type="ChEBI" id="CHEBI:29035"/>
        <label>2</label>
    </ligand>
</feature>
<dbReference type="HAMAP" id="MF_01038">
    <property type="entry name" value="GpmI"/>
    <property type="match status" value="1"/>
</dbReference>
<proteinExistence type="inferred from homology"/>
<evidence type="ECO:0000256" key="11">
    <source>
        <dbReference type="PIRSR" id="PIRSR001492-2"/>
    </source>
</evidence>
<feature type="binding site" evidence="8 12">
    <location>
        <position position="457"/>
    </location>
    <ligand>
        <name>Mn(2+)</name>
        <dbReference type="ChEBI" id="CHEBI:29035"/>
        <label>2</label>
    </ligand>
</feature>